<dbReference type="PIRSF" id="PIRSF035875">
    <property type="entry name" value="RNase_BN"/>
    <property type="match status" value="1"/>
</dbReference>
<evidence type="ECO:0000313" key="8">
    <source>
        <dbReference type="Proteomes" id="UP000199071"/>
    </source>
</evidence>
<keyword evidence="4 6" id="KW-1133">Transmembrane helix</keyword>
<evidence type="ECO:0000256" key="5">
    <source>
        <dbReference type="ARBA" id="ARBA00023136"/>
    </source>
</evidence>
<feature type="transmembrane region" description="Helical" evidence="6">
    <location>
        <begin position="35"/>
        <end position="57"/>
    </location>
</feature>
<evidence type="ECO:0000256" key="2">
    <source>
        <dbReference type="ARBA" id="ARBA00022475"/>
    </source>
</evidence>
<organism evidence="7 8">
    <name type="scientific">Bauldia litoralis</name>
    <dbReference type="NCBI Taxonomy" id="665467"/>
    <lineage>
        <taxon>Bacteria</taxon>
        <taxon>Pseudomonadati</taxon>
        <taxon>Pseudomonadota</taxon>
        <taxon>Alphaproteobacteria</taxon>
        <taxon>Hyphomicrobiales</taxon>
        <taxon>Kaistiaceae</taxon>
        <taxon>Bauldia</taxon>
    </lineage>
</organism>
<keyword evidence="2" id="KW-1003">Cell membrane</keyword>
<feature type="transmembrane region" description="Helical" evidence="6">
    <location>
        <begin position="242"/>
        <end position="268"/>
    </location>
</feature>
<protein>
    <submittedName>
        <fullName evidence="7">Membrane protein</fullName>
    </submittedName>
</protein>
<dbReference type="STRING" id="665467.SAMN02982931_01730"/>
<dbReference type="EMBL" id="FMXQ01000003">
    <property type="protein sequence ID" value="SDB22894.1"/>
    <property type="molecule type" value="Genomic_DNA"/>
</dbReference>
<feature type="transmembrane region" description="Helical" evidence="6">
    <location>
        <begin position="183"/>
        <end position="204"/>
    </location>
</feature>
<evidence type="ECO:0000256" key="4">
    <source>
        <dbReference type="ARBA" id="ARBA00022989"/>
    </source>
</evidence>
<dbReference type="AlphaFoldDB" id="A0A1G6BQH5"/>
<reference evidence="7 8" key="1">
    <citation type="submission" date="2016-10" db="EMBL/GenBank/DDBJ databases">
        <authorList>
            <person name="de Groot N.N."/>
        </authorList>
    </citation>
    <scope>NUCLEOTIDE SEQUENCE [LARGE SCALE GENOMIC DNA]</scope>
    <source>
        <strain evidence="7 8">ATCC 35022</strain>
    </source>
</reference>
<keyword evidence="8" id="KW-1185">Reference proteome</keyword>
<keyword evidence="3 6" id="KW-0812">Transmembrane</keyword>
<dbReference type="PANTHER" id="PTHR30213">
    <property type="entry name" value="INNER MEMBRANE PROTEIN YHJD"/>
    <property type="match status" value="1"/>
</dbReference>
<feature type="transmembrane region" description="Helical" evidence="6">
    <location>
        <begin position="140"/>
        <end position="163"/>
    </location>
</feature>
<name>A0A1G6BQH5_9HYPH</name>
<feature type="transmembrane region" description="Helical" evidence="6">
    <location>
        <begin position="97"/>
        <end position="120"/>
    </location>
</feature>
<evidence type="ECO:0000256" key="3">
    <source>
        <dbReference type="ARBA" id="ARBA00022692"/>
    </source>
</evidence>
<dbReference type="GO" id="GO:0005886">
    <property type="term" value="C:plasma membrane"/>
    <property type="evidence" value="ECO:0007669"/>
    <property type="project" value="UniProtKB-SubCell"/>
</dbReference>
<dbReference type="Proteomes" id="UP000199071">
    <property type="component" value="Unassembled WGS sequence"/>
</dbReference>
<feature type="transmembrane region" description="Helical" evidence="6">
    <location>
        <begin position="216"/>
        <end position="236"/>
    </location>
</feature>
<evidence type="ECO:0000256" key="1">
    <source>
        <dbReference type="ARBA" id="ARBA00004651"/>
    </source>
</evidence>
<proteinExistence type="predicted"/>
<sequence>MTDANASLYRRCRAVIGDAVGHLTVDDGFAMASHVALSALMSVFPFLIFVAALAGFIGEADLAGRVAGLLFETWPQDVAEPIARDVSDVLTRQQSGLLTISVLVTIFLASNGVEAVRTALNRAYRVTDKRNYFLLRLQSVVFVIGGAFASLAVAFLGLLGPLLFDWLSTHFPAIEPYATTFDLVRFAVTGVMLALVLIGAHLWLPAGRPPALRLWPGIVITLALWLIATWAFGFYLQRFANYAAYYAGLASVVTAIFFMYLVALIMIFGAELNASLARTDRPRS</sequence>
<evidence type="ECO:0000256" key="6">
    <source>
        <dbReference type="SAM" id="Phobius"/>
    </source>
</evidence>
<gene>
    <name evidence="7" type="ORF">SAMN02982931_01730</name>
</gene>
<comment type="subcellular location">
    <subcellularLocation>
        <location evidence="1">Cell membrane</location>
        <topology evidence="1">Multi-pass membrane protein</topology>
    </subcellularLocation>
</comment>
<accession>A0A1G6BQH5</accession>
<dbReference type="Pfam" id="PF03631">
    <property type="entry name" value="Virul_fac_BrkB"/>
    <property type="match status" value="1"/>
</dbReference>
<keyword evidence="5 6" id="KW-0472">Membrane</keyword>
<dbReference type="NCBIfam" id="TIGR00765">
    <property type="entry name" value="yihY_not_rbn"/>
    <property type="match status" value="1"/>
</dbReference>
<dbReference type="InterPro" id="IPR017039">
    <property type="entry name" value="Virul_fac_BrkB"/>
</dbReference>
<dbReference type="PANTHER" id="PTHR30213:SF0">
    <property type="entry name" value="UPF0761 MEMBRANE PROTEIN YIHY"/>
    <property type="match status" value="1"/>
</dbReference>
<dbReference type="OrthoDB" id="7163777at2"/>
<evidence type="ECO:0000313" key="7">
    <source>
        <dbReference type="EMBL" id="SDB22894.1"/>
    </source>
</evidence>